<evidence type="ECO:0000256" key="2">
    <source>
        <dbReference type="SAM" id="Phobius"/>
    </source>
</evidence>
<proteinExistence type="predicted"/>
<comment type="caution">
    <text evidence="3">The sequence shown here is derived from an EMBL/GenBank/DDBJ whole genome shotgun (WGS) entry which is preliminary data.</text>
</comment>
<name>A0A5A7NC73_9PROT</name>
<feature type="transmembrane region" description="Helical" evidence="2">
    <location>
        <begin position="49"/>
        <end position="69"/>
    </location>
</feature>
<dbReference type="EMBL" id="BKCN01000011">
    <property type="protein sequence ID" value="GER04566.1"/>
    <property type="molecule type" value="Genomic_DNA"/>
</dbReference>
<keyword evidence="4" id="KW-1185">Reference proteome</keyword>
<organism evidence="3 4">
    <name type="scientific">Iodidimonas nitroreducens</name>
    <dbReference type="NCBI Taxonomy" id="1236968"/>
    <lineage>
        <taxon>Bacteria</taxon>
        <taxon>Pseudomonadati</taxon>
        <taxon>Pseudomonadota</taxon>
        <taxon>Alphaproteobacteria</taxon>
        <taxon>Iodidimonadales</taxon>
        <taxon>Iodidimonadaceae</taxon>
        <taxon>Iodidimonas</taxon>
    </lineage>
</organism>
<evidence type="ECO:0008006" key="5">
    <source>
        <dbReference type="Google" id="ProtNLM"/>
    </source>
</evidence>
<dbReference type="Pfam" id="PF07332">
    <property type="entry name" value="Phage_holin_3_6"/>
    <property type="match status" value="1"/>
</dbReference>
<dbReference type="InterPro" id="IPR009937">
    <property type="entry name" value="Phage_holin_3_6"/>
</dbReference>
<sequence>MIGGEFFKNIAADAARRLLLILIAAILSAVVIILLCAAMIVGLSHFVPIWASLLITAGLLLVIALIALVKASADDRKTLSSHPKRASTAAPSSESGSGDAAAKGANALDTGIFLGEAVSAAMKTHPKSTLGLALLGGVALGADPALRRDLINLLQGGRNKP</sequence>
<gene>
    <name evidence="3" type="ORF">JCM17846_22480</name>
</gene>
<keyword evidence="2" id="KW-0472">Membrane</keyword>
<dbReference type="Proteomes" id="UP000324996">
    <property type="component" value="Unassembled WGS sequence"/>
</dbReference>
<reference evidence="3 4" key="1">
    <citation type="submission" date="2019-09" db="EMBL/GenBank/DDBJ databases">
        <title>NBRP : Genome information of microbial organism related human and environment.</title>
        <authorList>
            <person name="Hattori M."/>
            <person name="Oshima K."/>
            <person name="Inaba H."/>
            <person name="Suda W."/>
            <person name="Sakamoto M."/>
            <person name="Iino T."/>
            <person name="Kitahara M."/>
            <person name="Oshida Y."/>
            <person name="Iida T."/>
            <person name="Kudo T."/>
            <person name="Itoh T."/>
            <person name="Ohkuma M."/>
        </authorList>
    </citation>
    <scope>NUCLEOTIDE SEQUENCE [LARGE SCALE GENOMIC DNA]</scope>
    <source>
        <strain evidence="3 4">Q-1</strain>
    </source>
</reference>
<evidence type="ECO:0000313" key="3">
    <source>
        <dbReference type="EMBL" id="GER04566.1"/>
    </source>
</evidence>
<accession>A0A5A7NC73</accession>
<evidence type="ECO:0000256" key="1">
    <source>
        <dbReference type="SAM" id="MobiDB-lite"/>
    </source>
</evidence>
<keyword evidence="2" id="KW-1133">Transmembrane helix</keyword>
<dbReference type="RefSeq" id="WP_042083580.1">
    <property type="nucleotide sequence ID" value="NZ_BKCN01000011.1"/>
</dbReference>
<protein>
    <recommendedName>
        <fullName evidence="5">Phage holin family protein</fullName>
    </recommendedName>
</protein>
<keyword evidence="2" id="KW-0812">Transmembrane</keyword>
<feature type="transmembrane region" description="Helical" evidence="2">
    <location>
        <begin position="18"/>
        <end position="43"/>
    </location>
</feature>
<feature type="region of interest" description="Disordered" evidence="1">
    <location>
        <begin position="80"/>
        <end position="102"/>
    </location>
</feature>
<evidence type="ECO:0000313" key="4">
    <source>
        <dbReference type="Proteomes" id="UP000324996"/>
    </source>
</evidence>
<dbReference type="AlphaFoldDB" id="A0A5A7NC73"/>